<proteinExistence type="inferred from homology"/>
<dbReference type="PANTHER" id="PTHR34448">
    <property type="entry name" value="AMINOPEPTIDASE"/>
    <property type="match status" value="1"/>
</dbReference>
<keyword evidence="13" id="KW-1185">Reference proteome</keyword>
<accession>A0AAP9DQH4</accession>
<evidence type="ECO:0000313" key="13">
    <source>
        <dbReference type="Proteomes" id="UP001209276"/>
    </source>
</evidence>
<dbReference type="EMBL" id="CP041405">
    <property type="protein sequence ID" value="QDM42175.1"/>
    <property type="molecule type" value="Genomic_DNA"/>
</dbReference>
<evidence type="ECO:0000256" key="9">
    <source>
        <dbReference type="ARBA" id="ARBA00023049"/>
    </source>
</evidence>
<evidence type="ECO:0000256" key="8">
    <source>
        <dbReference type="ARBA" id="ARBA00022801"/>
    </source>
</evidence>
<dbReference type="InterPro" id="IPR035097">
    <property type="entry name" value="M29_N-terminal"/>
</dbReference>
<dbReference type="RefSeq" id="WP_087443816.1">
    <property type="nucleotide sequence ID" value="NZ_CABMNB010000036.1"/>
</dbReference>
<dbReference type="GO" id="GO:0046872">
    <property type="term" value="F:metal ion binding"/>
    <property type="evidence" value="ECO:0007669"/>
    <property type="project" value="UniProtKB-KW"/>
</dbReference>
<dbReference type="AlphaFoldDB" id="A0AAP9DQH4"/>
<dbReference type="Proteomes" id="UP001209276">
    <property type="component" value="Unassembled WGS sequence"/>
</dbReference>
<dbReference type="PANTHER" id="PTHR34448:SF3">
    <property type="entry name" value="AMINOPEPTIDASE AMPS"/>
    <property type="match status" value="1"/>
</dbReference>
<evidence type="ECO:0000256" key="5">
    <source>
        <dbReference type="ARBA" id="ARBA00022438"/>
    </source>
</evidence>
<dbReference type="GO" id="GO:0008237">
    <property type="term" value="F:metallopeptidase activity"/>
    <property type="evidence" value="ECO:0007669"/>
    <property type="project" value="UniProtKB-KW"/>
</dbReference>
<keyword evidence="5 11" id="KW-0031">Aminopeptidase</keyword>
<dbReference type="SUPFAM" id="SSF144052">
    <property type="entry name" value="Thermophilic metalloprotease-like"/>
    <property type="match status" value="1"/>
</dbReference>
<comment type="cofactor">
    <cofactor evidence="1">
        <name>Co(2+)</name>
        <dbReference type="ChEBI" id="CHEBI:48828"/>
    </cofactor>
</comment>
<protein>
    <submittedName>
        <fullName evidence="11">Aminopeptidase</fullName>
    </submittedName>
</protein>
<keyword evidence="7" id="KW-0479">Metal-binding</keyword>
<dbReference type="Proteomes" id="UP000315377">
    <property type="component" value="Chromosome"/>
</dbReference>
<dbReference type="InterPro" id="IPR052170">
    <property type="entry name" value="M29_Exopeptidase"/>
</dbReference>
<dbReference type="Pfam" id="PF02073">
    <property type="entry name" value="Peptidase_M29"/>
    <property type="match status" value="1"/>
</dbReference>
<dbReference type="GO" id="GO:0006508">
    <property type="term" value="P:proteolysis"/>
    <property type="evidence" value="ECO:0007669"/>
    <property type="project" value="UniProtKB-KW"/>
</dbReference>
<dbReference type="InterPro" id="IPR000787">
    <property type="entry name" value="Peptidase_M29"/>
</dbReference>
<evidence type="ECO:0000256" key="7">
    <source>
        <dbReference type="ARBA" id="ARBA00022723"/>
    </source>
</evidence>
<evidence type="ECO:0000256" key="2">
    <source>
        <dbReference type="ARBA" id="ARBA00001946"/>
    </source>
</evidence>
<dbReference type="Gene3D" id="3.40.1830.10">
    <property type="entry name" value="Thermophilic metalloprotease (M29)"/>
    <property type="match status" value="1"/>
</dbReference>
<dbReference type="GO" id="GO:0004177">
    <property type="term" value="F:aminopeptidase activity"/>
    <property type="evidence" value="ECO:0007669"/>
    <property type="project" value="UniProtKB-KW"/>
</dbReference>
<dbReference type="EMBL" id="JAMDMM010000014">
    <property type="protein sequence ID" value="MCY9606564.1"/>
    <property type="molecule type" value="Genomic_DNA"/>
</dbReference>
<organism evidence="11 12">
    <name type="scientific">Paenibacillus thiaminolyticus</name>
    <name type="common">Bacillus thiaminolyticus</name>
    <dbReference type="NCBI Taxonomy" id="49283"/>
    <lineage>
        <taxon>Bacteria</taxon>
        <taxon>Bacillati</taxon>
        <taxon>Bacillota</taxon>
        <taxon>Bacilli</taxon>
        <taxon>Bacillales</taxon>
        <taxon>Paenibacillaceae</taxon>
        <taxon>Paenibacillus</taxon>
    </lineage>
</organism>
<keyword evidence="6" id="KW-0645">Protease</keyword>
<dbReference type="GeneID" id="76994500"/>
<evidence type="ECO:0000256" key="4">
    <source>
        <dbReference type="ARBA" id="ARBA00008236"/>
    </source>
</evidence>
<evidence type="ECO:0000313" key="10">
    <source>
        <dbReference type="EMBL" id="MCY9606564.1"/>
    </source>
</evidence>
<gene>
    <name evidence="11" type="ORF">FLT43_00625</name>
    <name evidence="10" type="ORF">M5W83_05230</name>
</gene>
<reference evidence="11 12" key="1">
    <citation type="submission" date="2019-07" db="EMBL/GenBank/DDBJ databases">
        <title>Paenibacillus thiaminolyticus NRRL B-4156.</title>
        <authorList>
            <person name="Hehnly C."/>
            <person name="Zhang L."/>
        </authorList>
    </citation>
    <scope>NUCLEOTIDE SEQUENCE [LARGE SCALE GENOMIC DNA]</scope>
    <source>
        <strain evidence="11 12">NRRL B-4156</strain>
    </source>
</reference>
<evidence type="ECO:0000256" key="3">
    <source>
        <dbReference type="ARBA" id="ARBA00001947"/>
    </source>
</evidence>
<evidence type="ECO:0000313" key="12">
    <source>
        <dbReference type="Proteomes" id="UP000315377"/>
    </source>
</evidence>
<evidence type="ECO:0000313" key="11">
    <source>
        <dbReference type="EMBL" id="QDM42175.1"/>
    </source>
</evidence>
<comment type="similarity">
    <text evidence="4">Belongs to the peptidase M29 family.</text>
</comment>
<evidence type="ECO:0000256" key="6">
    <source>
        <dbReference type="ARBA" id="ARBA00022670"/>
    </source>
</evidence>
<reference evidence="10 13" key="2">
    <citation type="submission" date="2022-05" db="EMBL/GenBank/DDBJ databases">
        <title>Genome Sequencing of Bee-Associated Microbes.</title>
        <authorList>
            <person name="Dunlap C."/>
        </authorList>
    </citation>
    <scope>NUCLEOTIDE SEQUENCE [LARGE SCALE GENOMIC DNA]</scope>
    <source>
        <strain evidence="10 13">NRRL B-14613</strain>
    </source>
</reference>
<keyword evidence="8" id="KW-0378">Hydrolase</keyword>
<name>A0AAP9DQH4_PANTH</name>
<evidence type="ECO:0000256" key="1">
    <source>
        <dbReference type="ARBA" id="ARBA00001941"/>
    </source>
</evidence>
<dbReference type="PRINTS" id="PR00919">
    <property type="entry name" value="THERMOPTASE"/>
</dbReference>
<comment type="cofactor">
    <cofactor evidence="2">
        <name>Mg(2+)</name>
        <dbReference type="ChEBI" id="CHEBI:18420"/>
    </cofactor>
</comment>
<comment type="cofactor">
    <cofactor evidence="3">
        <name>Zn(2+)</name>
        <dbReference type="ChEBI" id="CHEBI:29105"/>
    </cofactor>
</comment>
<keyword evidence="9" id="KW-0482">Metalloprotease</keyword>
<sequence>MKNFTEKLEKYAELAVKVGVNIQQGQTLVIKTTLDAAVLVRLIAKKAYEAGANDVFVQWSDDAVDRLRFAMAPEETLQTFSTWYAKEREEFAAKGAAFMSIVSSGPDWLQGIQPARIASFNKAKATAMYPYSRYIQTDKVSWTMIAAPSAAWAATVFPDVPEEKQIGRLWEAIFHATRVNTDNPVEAWKQHIATVRGRANELNEKRYQALVFTSPHTNLTVELPENHIWIGLQSTNEQGTSFISNMPTEEIYTAPLKTGVNGYVSSTMPLSYGGNIIDRFTLTFDKGRIVDVKAEEGEEILQNLIATDEGSHYLGEVALVPFDSPIAQSKVLFYHTLFDENASSHLAIGSPYPICIEGGKNMPAEELVAAGLNESVAHVDFMIGSADMDIDGIRADGTREPIFRKGNWA</sequence>